<evidence type="ECO:0000313" key="12">
    <source>
        <dbReference type="EMBL" id="EHO42538.1"/>
    </source>
</evidence>
<dbReference type="STRING" id="880073.Cabys_1797"/>
<evidence type="ECO:0000256" key="6">
    <source>
        <dbReference type="ARBA" id="ARBA00022723"/>
    </source>
</evidence>
<evidence type="ECO:0000256" key="7">
    <source>
        <dbReference type="ARBA" id="ARBA00022898"/>
    </source>
</evidence>
<evidence type="ECO:0000313" key="14">
    <source>
        <dbReference type="Proteomes" id="UP000183868"/>
    </source>
</evidence>
<dbReference type="SFLD" id="SFLDG01070">
    <property type="entry name" value="PLP-dependent"/>
    <property type="match status" value="1"/>
</dbReference>
<dbReference type="SFLD" id="SFLDS00029">
    <property type="entry name" value="Radical_SAM"/>
    <property type="match status" value="1"/>
</dbReference>
<comment type="similarity">
    <text evidence="3">Belongs to the radical SAM superfamily. KamA family.</text>
</comment>
<gene>
    <name evidence="11" type="primary">kamA</name>
    <name evidence="11" type="ORF">Cabys_1797</name>
    <name evidence="12" type="ORF">Calab_2931</name>
</gene>
<dbReference type="PANTHER" id="PTHR30538">
    <property type="entry name" value="LYSINE 2,3-AMINOMUTASE-RELATED"/>
    <property type="match status" value="1"/>
</dbReference>
<dbReference type="InterPro" id="IPR013785">
    <property type="entry name" value="Aldolase_TIM"/>
</dbReference>
<feature type="domain" description="Radical SAM core" evidence="10">
    <location>
        <begin position="118"/>
        <end position="343"/>
    </location>
</feature>
<dbReference type="InterPro" id="IPR007197">
    <property type="entry name" value="rSAM"/>
</dbReference>
<dbReference type="Gene3D" id="3.20.20.70">
    <property type="entry name" value="Aldolase class I"/>
    <property type="match status" value="1"/>
</dbReference>
<keyword evidence="7" id="KW-0663">Pyridoxal phosphate</keyword>
<protein>
    <submittedName>
        <fullName evidence="11">KamA family protein</fullName>
    </submittedName>
</protein>
<dbReference type="GO" id="GO:0003824">
    <property type="term" value="F:catalytic activity"/>
    <property type="evidence" value="ECO:0007669"/>
    <property type="project" value="InterPro"/>
</dbReference>
<dbReference type="EMBL" id="CP018099">
    <property type="protein sequence ID" value="APF18546.1"/>
    <property type="molecule type" value="Genomic_DNA"/>
</dbReference>
<evidence type="ECO:0000256" key="5">
    <source>
        <dbReference type="ARBA" id="ARBA00022691"/>
    </source>
</evidence>
<keyword evidence="13" id="KW-1185">Reference proteome</keyword>
<dbReference type="FunCoup" id="H1XSJ0">
    <property type="interactions" value="63"/>
</dbReference>
<dbReference type="EMBL" id="CM001402">
    <property type="protein sequence ID" value="EHO42538.1"/>
    <property type="molecule type" value="Genomic_DNA"/>
</dbReference>
<dbReference type="GO" id="GO:0046872">
    <property type="term" value="F:metal ion binding"/>
    <property type="evidence" value="ECO:0007669"/>
    <property type="project" value="UniProtKB-KW"/>
</dbReference>
<evidence type="ECO:0000256" key="3">
    <source>
        <dbReference type="ARBA" id="ARBA00008703"/>
    </source>
</evidence>
<accession>H1XSJ0</accession>
<dbReference type="InParanoid" id="H1XSJ0"/>
<evidence type="ECO:0000256" key="9">
    <source>
        <dbReference type="ARBA" id="ARBA00023014"/>
    </source>
</evidence>
<dbReference type="KEGG" id="caby:Cabys_1797"/>
<dbReference type="PANTHER" id="PTHR30538:SF0">
    <property type="entry name" value="L-LYSINE 2,3-AMINOMUTASE AQ_1632-RELATED"/>
    <property type="match status" value="1"/>
</dbReference>
<sequence length="432" mass="50437">MFFSMSKFLKSEYAHRLSSTELDELQLLTKVFPFKVSAYVLDELIDWSNRHTDPIYRLVFPQKEMLIPEHWEMLKKAKTFTEEKMAIKTIREQLNPHPDGQMHNIPRIGDRILGGLQHKYRETVLVFPAEGQTCHAYCTYCFRWAQFVNVGEHKFKTKEQRDLHDYLALHKEVTDVLFTGGDPMWMSNESLFKYFDVLLDSELNHVQSIRIGTKALAYHPQRFLGEEGDELLRYLEKMIDRGKNIALMAHFTHWKELQTEKVKKAVRRLLKIGVQIRTQSPVINGINDSAEVWRDMWKQQVQMGMIPYYMFIERETGAQHYFSVSLARAYQIFTDAYAQVSGLAKTVRGPSMSAWPGKVLIDGIVGQGEIQRFVLKFIQSRNPQLINKPFYAKYDEQATWLDDLEIDPALQEAIEEMKEEFEENSDSMTGVA</sequence>
<keyword evidence="5" id="KW-0949">S-adenosyl-L-methionine</keyword>
<dbReference type="Proteomes" id="UP000004671">
    <property type="component" value="Chromosome"/>
</dbReference>
<comment type="cofactor">
    <cofactor evidence="1">
        <name>pyridoxal 5'-phosphate</name>
        <dbReference type="ChEBI" id="CHEBI:597326"/>
    </cofactor>
</comment>
<name>H1XSJ0_CALAY</name>
<dbReference type="SUPFAM" id="SSF102114">
    <property type="entry name" value="Radical SAM enzymes"/>
    <property type="match status" value="1"/>
</dbReference>
<reference evidence="11 14" key="2">
    <citation type="submission" date="2016-11" db="EMBL/GenBank/DDBJ databases">
        <title>Genomic analysis of Caldithrix abyssi and proposal of a novel bacterial phylum Caldithrichaeota.</title>
        <authorList>
            <person name="Kublanov I."/>
            <person name="Sigalova O."/>
            <person name="Gavrilov S."/>
            <person name="Lebedinsky A."/>
            <person name="Ivanova N."/>
            <person name="Daum C."/>
            <person name="Reddy T."/>
            <person name="Klenk H.P."/>
            <person name="Goker M."/>
            <person name="Reva O."/>
            <person name="Miroshnichenko M."/>
            <person name="Kyprides N."/>
            <person name="Woyke T."/>
            <person name="Gelfand M."/>
        </authorList>
    </citation>
    <scope>NUCLEOTIDE SEQUENCE [LARGE SCALE GENOMIC DNA]</scope>
    <source>
        <strain evidence="11 14">LF13</strain>
    </source>
</reference>
<dbReference type="InterPro" id="IPR058240">
    <property type="entry name" value="rSAM_sf"/>
</dbReference>
<dbReference type="CDD" id="cd01335">
    <property type="entry name" value="Radical_SAM"/>
    <property type="match status" value="1"/>
</dbReference>
<dbReference type="InterPro" id="IPR003739">
    <property type="entry name" value="Lys_aminomutase/Glu_NH3_mut"/>
</dbReference>
<keyword evidence="6" id="KW-0479">Metal-binding</keyword>
<dbReference type="PROSITE" id="PS51918">
    <property type="entry name" value="RADICAL_SAM"/>
    <property type="match status" value="1"/>
</dbReference>
<dbReference type="GO" id="GO:0051539">
    <property type="term" value="F:4 iron, 4 sulfur cluster binding"/>
    <property type="evidence" value="ECO:0007669"/>
    <property type="project" value="UniProtKB-KW"/>
</dbReference>
<dbReference type="AlphaFoldDB" id="H1XSJ0"/>
<dbReference type="HOGENOM" id="CLU_032161_3_0_0"/>
<keyword evidence="4" id="KW-0004">4Fe-4S</keyword>
<dbReference type="Proteomes" id="UP000183868">
    <property type="component" value="Chromosome"/>
</dbReference>
<reference evidence="12 13" key="1">
    <citation type="submission" date="2011-09" db="EMBL/GenBank/DDBJ databases">
        <title>The permanent draft genome of Caldithrix abyssi DSM 13497.</title>
        <authorList>
            <consortium name="US DOE Joint Genome Institute (JGI-PGF)"/>
            <person name="Lucas S."/>
            <person name="Han J."/>
            <person name="Lapidus A."/>
            <person name="Bruce D."/>
            <person name="Goodwin L."/>
            <person name="Pitluck S."/>
            <person name="Peters L."/>
            <person name="Kyrpides N."/>
            <person name="Mavromatis K."/>
            <person name="Ivanova N."/>
            <person name="Mikhailova N."/>
            <person name="Chertkov O."/>
            <person name="Detter J.C."/>
            <person name="Tapia R."/>
            <person name="Han C."/>
            <person name="Land M."/>
            <person name="Hauser L."/>
            <person name="Markowitz V."/>
            <person name="Cheng J.-F."/>
            <person name="Hugenholtz P."/>
            <person name="Woyke T."/>
            <person name="Wu D."/>
            <person name="Spring S."/>
            <person name="Brambilla E."/>
            <person name="Klenk H.-P."/>
            <person name="Eisen J.A."/>
        </authorList>
    </citation>
    <scope>NUCLEOTIDE SEQUENCE [LARGE SCALE GENOMIC DNA]</scope>
    <source>
        <strain evidence="12 13">DSM 13497</strain>
    </source>
</reference>
<dbReference type="PaxDb" id="880073-Calab_2931"/>
<evidence type="ECO:0000259" key="10">
    <source>
        <dbReference type="PROSITE" id="PS51918"/>
    </source>
</evidence>
<evidence type="ECO:0000256" key="1">
    <source>
        <dbReference type="ARBA" id="ARBA00001933"/>
    </source>
</evidence>
<proteinExistence type="inferred from homology"/>
<keyword evidence="9" id="KW-0411">Iron-sulfur</keyword>
<evidence type="ECO:0000313" key="13">
    <source>
        <dbReference type="Proteomes" id="UP000004671"/>
    </source>
</evidence>
<evidence type="ECO:0000256" key="2">
    <source>
        <dbReference type="ARBA" id="ARBA00001966"/>
    </source>
</evidence>
<comment type="cofactor">
    <cofactor evidence="2">
        <name>[4Fe-4S] cluster</name>
        <dbReference type="ChEBI" id="CHEBI:49883"/>
    </cofactor>
</comment>
<evidence type="ECO:0000256" key="8">
    <source>
        <dbReference type="ARBA" id="ARBA00023004"/>
    </source>
</evidence>
<evidence type="ECO:0000313" key="11">
    <source>
        <dbReference type="EMBL" id="APF18546.1"/>
    </source>
</evidence>
<dbReference type="RefSeq" id="WP_006929895.1">
    <property type="nucleotide sequence ID" value="NZ_CM001402.1"/>
</dbReference>
<organism evidence="12 13">
    <name type="scientific">Caldithrix abyssi DSM 13497</name>
    <dbReference type="NCBI Taxonomy" id="880073"/>
    <lineage>
        <taxon>Bacteria</taxon>
        <taxon>Pseudomonadati</taxon>
        <taxon>Calditrichota</taxon>
        <taxon>Calditrichia</taxon>
        <taxon>Calditrichales</taxon>
        <taxon>Calditrichaceae</taxon>
        <taxon>Caldithrix</taxon>
    </lineage>
</organism>
<evidence type="ECO:0000256" key="4">
    <source>
        <dbReference type="ARBA" id="ARBA00022485"/>
    </source>
</evidence>
<keyword evidence="8" id="KW-0408">Iron</keyword>
<dbReference type="eggNOG" id="COG1509">
    <property type="taxonomic scope" value="Bacteria"/>
</dbReference>